<evidence type="ECO:0000259" key="3">
    <source>
        <dbReference type="Pfam" id="PF23403"/>
    </source>
</evidence>
<dbReference type="InterPro" id="IPR057059">
    <property type="entry name" value="LTI65/LTI78_PGEED"/>
</dbReference>
<dbReference type="OrthoDB" id="670168at2759"/>
<feature type="compositionally biased region" description="Acidic residues" evidence="1">
    <location>
        <begin position="90"/>
        <end position="106"/>
    </location>
</feature>
<gene>
    <name evidence="4" type="ORF">GIB67_033976</name>
</gene>
<sequence length="325" mass="36530">MAQMEKKYVKTYSGGTREVTMEQLLHGDDPSWPTTPSFGRNHDQEENHDHQLKKSVLAKVRDKAKKWKQTLTKKKHSHDENTTPAWGVSLDEDDDDDDRDNEVEDPEYYGAPMYESELAPQECKEMARQHPRADPVIPENHVLVSNINISPPFPKEQVPLPKEHVEEEKYSKTYTETVAKTLAPVYAKASETMTGTLAPVYAKASETTHMITSKIHDMAISTTSALASPRGDTSSGEQKWDKGVSMKEYLMHKFEPGEEEKALSEVISEAMSPRATSDNVGMVGKMRGAVSSFLGREDEPRLSIKMSTSEIPISTNSYEGIFLFF</sequence>
<dbReference type="InterPro" id="IPR056605">
    <property type="entry name" value="LTI65_LTI78_N"/>
</dbReference>
<organism evidence="4 5">
    <name type="scientific">Kingdonia uniflora</name>
    <dbReference type="NCBI Taxonomy" id="39325"/>
    <lineage>
        <taxon>Eukaryota</taxon>
        <taxon>Viridiplantae</taxon>
        <taxon>Streptophyta</taxon>
        <taxon>Embryophyta</taxon>
        <taxon>Tracheophyta</taxon>
        <taxon>Spermatophyta</taxon>
        <taxon>Magnoliopsida</taxon>
        <taxon>Ranunculales</taxon>
        <taxon>Circaeasteraceae</taxon>
        <taxon>Kingdonia</taxon>
    </lineage>
</organism>
<dbReference type="EMBL" id="JACGCM010001747">
    <property type="protein sequence ID" value="KAF6150277.1"/>
    <property type="molecule type" value="Genomic_DNA"/>
</dbReference>
<accession>A0A7J7M5X8</accession>
<dbReference type="Pfam" id="PF23399">
    <property type="entry name" value="LTI65_PGEED"/>
    <property type="match status" value="1"/>
</dbReference>
<dbReference type="Proteomes" id="UP000541444">
    <property type="component" value="Unassembled WGS sequence"/>
</dbReference>
<feature type="compositionally biased region" description="Basic residues" evidence="1">
    <location>
        <begin position="62"/>
        <end position="76"/>
    </location>
</feature>
<evidence type="ECO:0000313" key="5">
    <source>
        <dbReference type="Proteomes" id="UP000541444"/>
    </source>
</evidence>
<evidence type="ECO:0000259" key="2">
    <source>
        <dbReference type="Pfam" id="PF23399"/>
    </source>
</evidence>
<dbReference type="PANTHER" id="PTHR33836">
    <property type="entry name" value="LOW-TEMPERATURE-INDUCED 65 KDA PROTEIN-RELATED"/>
    <property type="match status" value="1"/>
</dbReference>
<protein>
    <recommendedName>
        <fullName evidence="6">Low-temperature-induced 65 kDa protein</fullName>
    </recommendedName>
</protein>
<dbReference type="GO" id="GO:0009737">
    <property type="term" value="P:response to abscisic acid"/>
    <property type="evidence" value="ECO:0007669"/>
    <property type="project" value="InterPro"/>
</dbReference>
<dbReference type="PANTHER" id="PTHR33836:SF7">
    <property type="entry name" value="LOW-TEMPERATURE-INDUCED PROTEIN"/>
    <property type="match status" value="1"/>
</dbReference>
<keyword evidence="5" id="KW-1185">Reference proteome</keyword>
<evidence type="ECO:0000313" key="4">
    <source>
        <dbReference type="EMBL" id="KAF6150277.1"/>
    </source>
</evidence>
<dbReference type="InterPro" id="IPR037491">
    <property type="entry name" value="LTI78/LTI65"/>
</dbReference>
<evidence type="ECO:0000256" key="1">
    <source>
        <dbReference type="SAM" id="MobiDB-lite"/>
    </source>
</evidence>
<proteinExistence type="predicted"/>
<evidence type="ECO:0008006" key="6">
    <source>
        <dbReference type="Google" id="ProtNLM"/>
    </source>
</evidence>
<name>A0A7J7M5X8_9MAGN</name>
<feature type="compositionally biased region" description="Basic and acidic residues" evidence="1">
    <location>
        <begin position="40"/>
        <end position="52"/>
    </location>
</feature>
<feature type="region of interest" description="Disordered" evidence="1">
    <location>
        <begin position="1"/>
        <end position="106"/>
    </location>
</feature>
<comment type="caution">
    <text evidence="4">The sequence shown here is derived from an EMBL/GenBank/DDBJ whole genome shotgun (WGS) entry which is preliminary data.</text>
</comment>
<feature type="domain" description="LTI65/LTI78 PGEED repeat" evidence="2">
    <location>
        <begin position="241"/>
        <end position="271"/>
    </location>
</feature>
<dbReference type="Pfam" id="PF23403">
    <property type="entry name" value="LTI65_LTI78_N"/>
    <property type="match status" value="1"/>
</dbReference>
<dbReference type="AlphaFoldDB" id="A0A7J7M5X8"/>
<feature type="domain" description="LTI65/LTI78 N-terminal" evidence="3">
    <location>
        <begin position="50"/>
        <end position="117"/>
    </location>
</feature>
<reference evidence="4 5" key="1">
    <citation type="journal article" date="2020" name="IScience">
        <title>Genome Sequencing of the Endangered Kingdonia uniflora (Circaeasteraceae, Ranunculales) Reveals Potential Mechanisms of Evolutionary Specialization.</title>
        <authorList>
            <person name="Sun Y."/>
            <person name="Deng T."/>
            <person name="Zhang A."/>
            <person name="Moore M.J."/>
            <person name="Landis J.B."/>
            <person name="Lin N."/>
            <person name="Zhang H."/>
            <person name="Zhang X."/>
            <person name="Huang J."/>
            <person name="Zhang X."/>
            <person name="Sun H."/>
            <person name="Wang H."/>
        </authorList>
    </citation>
    <scope>NUCLEOTIDE SEQUENCE [LARGE SCALE GENOMIC DNA]</scope>
    <source>
        <strain evidence="4">TB1705</strain>
        <tissue evidence="4">Leaf</tissue>
    </source>
</reference>